<dbReference type="PROSITE" id="PS50181">
    <property type="entry name" value="FBOX"/>
    <property type="match status" value="1"/>
</dbReference>
<dbReference type="Proteomes" id="UP000008281">
    <property type="component" value="Unassembled WGS sequence"/>
</dbReference>
<name>E3LYC7_CAERE</name>
<reference evidence="2" key="1">
    <citation type="submission" date="2007-07" db="EMBL/GenBank/DDBJ databases">
        <title>PCAP assembly of the Caenorhabditis remanei genome.</title>
        <authorList>
            <consortium name="The Caenorhabditis remanei Sequencing Consortium"/>
            <person name="Wilson R.K."/>
        </authorList>
    </citation>
    <scope>NUCLEOTIDE SEQUENCE [LARGE SCALE GENOMIC DNA]</scope>
    <source>
        <strain evidence="2">PB4641</strain>
    </source>
</reference>
<sequence length="340" mass="39176">MTSPLPLLSIPYVPLNKIIDFMEPSSLVSISLCSQKSRSVIKTHRKIPIDGRLHISYNDKRFRISFNTFLKQFPVLGVFNLSKMPSSVREECIKLNGKQVPVRLNSQRGFLLTYWEEEVEGLKTLTDFITSLFSVDVLEITFTKKSIWMIDWVNSRQLTPIATAFCKHGKDILTEEEMLHILKECPASLETVIYPSPPPNFQFRENFRKIDCLILSHGLWVTIENLLNMDGIEILLKTSNLSCIDINMLLKHWLSGGCPRLKYFMANVNDEGFDSIFTDLWDDVVIVEDFRQYRSPFGCVEHLNYGYDLQRADGVTATVCHQENGDMIIVVWPESVYEHV</sequence>
<dbReference type="Pfam" id="PF00646">
    <property type="entry name" value="F-box"/>
    <property type="match status" value="1"/>
</dbReference>
<dbReference type="InterPro" id="IPR012885">
    <property type="entry name" value="F-box_Sdz-33"/>
</dbReference>
<proteinExistence type="predicted"/>
<protein>
    <recommendedName>
        <fullName evidence="1">F-box domain-containing protein</fullName>
    </recommendedName>
</protein>
<organism evidence="3">
    <name type="scientific">Caenorhabditis remanei</name>
    <name type="common">Caenorhabditis vulgaris</name>
    <dbReference type="NCBI Taxonomy" id="31234"/>
    <lineage>
        <taxon>Eukaryota</taxon>
        <taxon>Metazoa</taxon>
        <taxon>Ecdysozoa</taxon>
        <taxon>Nematoda</taxon>
        <taxon>Chromadorea</taxon>
        <taxon>Rhabditida</taxon>
        <taxon>Rhabditina</taxon>
        <taxon>Rhabditomorpha</taxon>
        <taxon>Rhabditoidea</taxon>
        <taxon>Rhabditidae</taxon>
        <taxon>Peloderinae</taxon>
        <taxon>Caenorhabditis</taxon>
    </lineage>
</organism>
<dbReference type="OrthoDB" id="5902789at2759"/>
<dbReference type="PANTHER" id="PTHR21503:SF8">
    <property type="entry name" value="F-BOX ASSOCIATED DOMAIN-CONTAINING PROTEIN-RELATED"/>
    <property type="match status" value="1"/>
</dbReference>
<dbReference type="HOGENOM" id="CLU_028840_0_1_1"/>
<evidence type="ECO:0000313" key="3">
    <source>
        <dbReference type="Proteomes" id="UP000008281"/>
    </source>
</evidence>
<accession>E3LYC7</accession>
<evidence type="ECO:0000259" key="1">
    <source>
        <dbReference type="PROSITE" id="PS50181"/>
    </source>
</evidence>
<dbReference type="InterPro" id="IPR001810">
    <property type="entry name" value="F-box_dom"/>
</dbReference>
<dbReference type="InParanoid" id="E3LYC7"/>
<dbReference type="AlphaFoldDB" id="E3LYC7"/>
<evidence type="ECO:0000313" key="2">
    <source>
        <dbReference type="EMBL" id="EFO84919.1"/>
    </source>
</evidence>
<dbReference type="PANTHER" id="PTHR21503">
    <property type="entry name" value="F-BOX-CONTAINING HYPOTHETICAL PROTEIN C.ELEGANS"/>
    <property type="match status" value="1"/>
</dbReference>
<feature type="domain" description="F-box" evidence="1">
    <location>
        <begin position="4"/>
        <end position="45"/>
    </location>
</feature>
<dbReference type="EMBL" id="DS268418">
    <property type="protein sequence ID" value="EFO84919.1"/>
    <property type="molecule type" value="Genomic_DNA"/>
</dbReference>
<gene>
    <name evidence="2" type="ORF">CRE_03802</name>
</gene>
<dbReference type="Pfam" id="PF07735">
    <property type="entry name" value="FBA_2"/>
    <property type="match status" value="1"/>
</dbReference>
<keyword evidence="3" id="KW-1185">Reference proteome</keyword>